<dbReference type="EMBL" id="MU007020">
    <property type="protein sequence ID" value="KAF2433495.1"/>
    <property type="molecule type" value="Genomic_DNA"/>
</dbReference>
<evidence type="ECO:0000256" key="1">
    <source>
        <dbReference type="SAM" id="SignalP"/>
    </source>
</evidence>
<name>A0A9P4NW98_9PEZI</name>
<evidence type="ECO:0000313" key="2">
    <source>
        <dbReference type="EMBL" id="KAF2433495.1"/>
    </source>
</evidence>
<protein>
    <recommendedName>
        <fullName evidence="4">Secreted protein</fullName>
    </recommendedName>
</protein>
<accession>A0A9P4NW98</accession>
<proteinExistence type="predicted"/>
<sequence length="73" mass="8283">MRLGPCLIIYLSVIFALPFLLAEVCCLVRPIRQYRAERRARVPVILRGVNPQSRSRTSSPVVCNCYGRLCSQC</sequence>
<comment type="caution">
    <text evidence="2">The sequence shown here is derived from an EMBL/GenBank/DDBJ whole genome shotgun (WGS) entry which is preliminary data.</text>
</comment>
<organism evidence="2 3">
    <name type="scientific">Tothia fuscella</name>
    <dbReference type="NCBI Taxonomy" id="1048955"/>
    <lineage>
        <taxon>Eukaryota</taxon>
        <taxon>Fungi</taxon>
        <taxon>Dikarya</taxon>
        <taxon>Ascomycota</taxon>
        <taxon>Pezizomycotina</taxon>
        <taxon>Dothideomycetes</taxon>
        <taxon>Pleosporomycetidae</taxon>
        <taxon>Venturiales</taxon>
        <taxon>Cylindrosympodiaceae</taxon>
        <taxon>Tothia</taxon>
    </lineage>
</organism>
<keyword evidence="3" id="KW-1185">Reference proteome</keyword>
<feature type="chain" id="PRO_5040422646" description="Secreted protein" evidence="1">
    <location>
        <begin position="23"/>
        <end position="73"/>
    </location>
</feature>
<feature type="signal peptide" evidence="1">
    <location>
        <begin position="1"/>
        <end position="22"/>
    </location>
</feature>
<dbReference type="AlphaFoldDB" id="A0A9P4NW98"/>
<dbReference type="Proteomes" id="UP000800235">
    <property type="component" value="Unassembled WGS sequence"/>
</dbReference>
<evidence type="ECO:0000313" key="3">
    <source>
        <dbReference type="Proteomes" id="UP000800235"/>
    </source>
</evidence>
<reference evidence="2" key="1">
    <citation type="journal article" date="2020" name="Stud. Mycol.">
        <title>101 Dothideomycetes genomes: a test case for predicting lifestyles and emergence of pathogens.</title>
        <authorList>
            <person name="Haridas S."/>
            <person name="Albert R."/>
            <person name="Binder M."/>
            <person name="Bloem J."/>
            <person name="Labutti K."/>
            <person name="Salamov A."/>
            <person name="Andreopoulos B."/>
            <person name="Baker S."/>
            <person name="Barry K."/>
            <person name="Bills G."/>
            <person name="Bluhm B."/>
            <person name="Cannon C."/>
            <person name="Castanera R."/>
            <person name="Culley D."/>
            <person name="Daum C."/>
            <person name="Ezra D."/>
            <person name="Gonzalez J."/>
            <person name="Henrissat B."/>
            <person name="Kuo A."/>
            <person name="Liang C."/>
            <person name="Lipzen A."/>
            <person name="Lutzoni F."/>
            <person name="Magnuson J."/>
            <person name="Mondo S."/>
            <person name="Nolan M."/>
            <person name="Ohm R."/>
            <person name="Pangilinan J."/>
            <person name="Park H.-J."/>
            <person name="Ramirez L."/>
            <person name="Alfaro M."/>
            <person name="Sun H."/>
            <person name="Tritt A."/>
            <person name="Yoshinaga Y."/>
            <person name="Zwiers L.-H."/>
            <person name="Turgeon B."/>
            <person name="Goodwin S."/>
            <person name="Spatafora J."/>
            <person name="Crous P."/>
            <person name="Grigoriev I."/>
        </authorList>
    </citation>
    <scope>NUCLEOTIDE SEQUENCE</scope>
    <source>
        <strain evidence="2">CBS 130266</strain>
    </source>
</reference>
<evidence type="ECO:0008006" key="4">
    <source>
        <dbReference type="Google" id="ProtNLM"/>
    </source>
</evidence>
<gene>
    <name evidence="2" type="ORF">EJ08DRAFT_647190</name>
</gene>
<keyword evidence="1" id="KW-0732">Signal</keyword>